<dbReference type="AlphaFoldDB" id="A0A6G7VNY6"/>
<dbReference type="InterPro" id="IPR009100">
    <property type="entry name" value="AcylCoA_DH/oxidase_NM_dom_sf"/>
</dbReference>
<gene>
    <name evidence="7" type="ORF">G8E03_12870</name>
</gene>
<dbReference type="Gene3D" id="1.20.140.10">
    <property type="entry name" value="Butyryl-CoA Dehydrogenase, subunit A, domain 3"/>
    <property type="match status" value="1"/>
</dbReference>
<evidence type="ECO:0000313" key="8">
    <source>
        <dbReference type="Proteomes" id="UP000500791"/>
    </source>
</evidence>
<protein>
    <submittedName>
        <fullName evidence="7">Acyl-CoA/acyl-ACP dehydrogenase</fullName>
    </submittedName>
</protein>
<dbReference type="PANTHER" id="PTHR43884:SF20">
    <property type="entry name" value="ACYL-COA DEHYDROGENASE FADE28"/>
    <property type="match status" value="1"/>
</dbReference>
<evidence type="ECO:0000256" key="5">
    <source>
        <dbReference type="ARBA" id="ARBA00023002"/>
    </source>
</evidence>
<reference evidence="7 8" key="1">
    <citation type="submission" date="2020-03" db="EMBL/GenBank/DDBJ databases">
        <title>Complete genome sequence of Monaibacterium sp. ALG8 with diverse plasmids.</title>
        <authorList>
            <person name="Sun C."/>
        </authorList>
    </citation>
    <scope>NUCLEOTIDE SEQUENCE [LARGE SCALE GENOMIC DNA]</scope>
    <source>
        <strain evidence="7 8">ALG8</strain>
    </source>
</reference>
<evidence type="ECO:0000256" key="4">
    <source>
        <dbReference type="ARBA" id="ARBA00022827"/>
    </source>
</evidence>
<proteinExistence type="inferred from homology"/>
<organism evidence="7 8">
    <name type="scientific">Pontivivens nitratireducens</name>
    <dbReference type="NCBI Taxonomy" id="2758038"/>
    <lineage>
        <taxon>Bacteria</taxon>
        <taxon>Pseudomonadati</taxon>
        <taxon>Pseudomonadota</taxon>
        <taxon>Alphaproteobacteria</taxon>
        <taxon>Rhodobacterales</taxon>
        <taxon>Paracoccaceae</taxon>
        <taxon>Pontivivens</taxon>
    </lineage>
</organism>
<dbReference type="SUPFAM" id="SSF56645">
    <property type="entry name" value="Acyl-CoA dehydrogenase NM domain-like"/>
    <property type="match status" value="1"/>
</dbReference>
<dbReference type="InterPro" id="IPR037069">
    <property type="entry name" value="AcylCoA_DH/ox_N_sf"/>
</dbReference>
<dbReference type="Gene3D" id="1.10.540.10">
    <property type="entry name" value="Acyl-CoA dehydrogenase/oxidase, N-terminal domain"/>
    <property type="match status" value="1"/>
</dbReference>
<evidence type="ECO:0000256" key="3">
    <source>
        <dbReference type="ARBA" id="ARBA00022630"/>
    </source>
</evidence>
<evidence type="ECO:0000313" key="7">
    <source>
        <dbReference type="EMBL" id="QIK41568.1"/>
    </source>
</evidence>
<dbReference type="KEGG" id="mon:G8E03_12870"/>
<dbReference type="EMBL" id="CP049811">
    <property type="protein sequence ID" value="QIK41568.1"/>
    <property type="molecule type" value="Genomic_DNA"/>
</dbReference>
<feature type="domain" description="Acyl-CoA dehydrogenase/oxidase C-terminal" evidence="6">
    <location>
        <begin position="208"/>
        <end position="317"/>
    </location>
</feature>
<comment type="similarity">
    <text evidence="2">Belongs to the acyl-CoA dehydrogenase family.</text>
</comment>
<keyword evidence="8" id="KW-1185">Reference proteome</keyword>
<dbReference type="GO" id="GO:0050660">
    <property type="term" value="F:flavin adenine dinucleotide binding"/>
    <property type="evidence" value="ECO:0007669"/>
    <property type="project" value="InterPro"/>
</dbReference>
<comment type="cofactor">
    <cofactor evidence="1">
        <name>FAD</name>
        <dbReference type="ChEBI" id="CHEBI:57692"/>
    </cofactor>
</comment>
<evidence type="ECO:0000256" key="1">
    <source>
        <dbReference type="ARBA" id="ARBA00001974"/>
    </source>
</evidence>
<name>A0A6G7VNY6_9RHOB</name>
<dbReference type="Proteomes" id="UP000500791">
    <property type="component" value="Chromosome"/>
</dbReference>
<dbReference type="RefSeq" id="WP_166192602.1">
    <property type="nucleotide sequence ID" value="NZ_CP049811.1"/>
</dbReference>
<keyword evidence="3" id="KW-0285">Flavoprotein</keyword>
<evidence type="ECO:0000256" key="2">
    <source>
        <dbReference type="ARBA" id="ARBA00009347"/>
    </source>
</evidence>
<dbReference type="GO" id="GO:0003995">
    <property type="term" value="F:acyl-CoA dehydrogenase activity"/>
    <property type="evidence" value="ECO:0007669"/>
    <property type="project" value="TreeGrafter"/>
</dbReference>
<accession>A0A6G7VNY6</accession>
<sequence length="354" mass="38243">MTDLSDMIETTVERIFTDHLDDSARRKVEAGGWHEKLWQALDEAGMLDALASGEDGRFSGLGDACTVLRSAGGHAIPAPVAETMVARWIAGACDFDLDGGAVAVLPTRPDTRLTAQRKGATLVLGGSEQRVPWLSATTSAVVLAQTDKGPVAAQVNITEEMRKDRKSIASEPLSSVCLDGVAAQQWVDLPKGDIVACEDAPRMLALLRSMMMVGAAERIVSMSVAYSADRQQFGRPISKFQAVQQNLSVLAAETAASAAITDAAVSEIMRRGEWTGLADAACARIRLMSDEIARITHQVHGAIGFTQEYALHDLTRRLFAWRDDYGSGNDWAQRLGTQALNVERHELWPLVTSL</sequence>
<dbReference type="InterPro" id="IPR009075">
    <property type="entry name" value="AcylCo_DH/oxidase_C"/>
</dbReference>
<dbReference type="InterPro" id="IPR036250">
    <property type="entry name" value="AcylCo_DH-like_C"/>
</dbReference>
<keyword evidence="4" id="KW-0274">FAD</keyword>
<dbReference type="SUPFAM" id="SSF47203">
    <property type="entry name" value="Acyl-CoA dehydrogenase C-terminal domain-like"/>
    <property type="match status" value="1"/>
</dbReference>
<evidence type="ECO:0000259" key="6">
    <source>
        <dbReference type="Pfam" id="PF00441"/>
    </source>
</evidence>
<keyword evidence="5" id="KW-0560">Oxidoreductase</keyword>
<dbReference type="PANTHER" id="PTHR43884">
    <property type="entry name" value="ACYL-COA DEHYDROGENASE"/>
    <property type="match status" value="1"/>
</dbReference>
<dbReference type="Pfam" id="PF00441">
    <property type="entry name" value="Acyl-CoA_dh_1"/>
    <property type="match status" value="1"/>
</dbReference>